<dbReference type="PANTHER" id="PTHR22988">
    <property type="entry name" value="MYOTONIC DYSTROPHY S/T KINASE-RELATED"/>
    <property type="match status" value="1"/>
</dbReference>
<feature type="binding site" evidence="4">
    <location>
        <position position="257"/>
    </location>
    <ligand>
        <name>ATP</name>
        <dbReference type="ChEBI" id="CHEBI:30616"/>
    </ligand>
</feature>
<dbReference type="AlphaFoldDB" id="A0A1D6L6Z2"/>
<dbReference type="ExpressionAtlas" id="A0A1D6L6Z2">
    <property type="expression patterns" value="baseline"/>
</dbReference>
<evidence type="ECO:0000256" key="4">
    <source>
        <dbReference type="PROSITE-ProRule" id="PRU10141"/>
    </source>
</evidence>
<name>A0A1D6L6Z2_MAIZE</name>
<keyword evidence="4" id="KW-0547">Nucleotide-binding</keyword>
<sequence length="353" mass="39487">MPPALAISTFASIRLDQNLTWRAESPLQSAFASTRPDAPAPVFPQLQPSPRQRTHGRYARPARGGERLLQGTEALAVEVEQEQRVQDLHGVLLELHNGGEAVHLDLHLLALHGELPLPGGEAKELVLGGVHVDGDVGSSARMAAAAGEEAQSSATKQKVAAAKQYIENHYKSQMKSLQELKERHWMLERKLADADVSEEEQNNILKDLEKKEAEYMRLRRHKMGVDDFELLTIIGRGAFGEVRLCREKTTSNVYAMKKLKKSKMLRRGQLLSKKMVDTAKESIGGSATSLELYGKMEEVFIKMDSEENIDSVDRELKNFNDAVLQEGNEEGRLAREFDSRKHIEAHLPVRVNE</sequence>
<keyword evidence="4" id="KW-0067">ATP-binding</keyword>
<dbReference type="PROSITE" id="PS50011">
    <property type="entry name" value="PROTEIN_KINASE_DOM"/>
    <property type="match status" value="1"/>
</dbReference>
<dbReference type="SUPFAM" id="SSF56112">
    <property type="entry name" value="Protein kinase-like (PK-like)"/>
    <property type="match status" value="1"/>
</dbReference>
<dbReference type="InterPro" id="IPR011009">
    <property type="entry name" value="Kinase-like_dom_sf"/>
</dbReference>
<accession>A0A1D6L6Z2</accession>
<evidence type="ECO:0000313" key="6">
    <source>
        <dbReference type="EMBL" id="ONM10056.1"/>
    </source>
</evidence>
<evidence type="ECO:0000256" key="1">
    <source>
        <dbReference type="ARBA" id="ARBA00022553"/>
    </source>
</evidence>
<gene>
    <name evidence="6" type="ORF">ZEAMMB73_Zm00001d034370</name>
</gene>
<comment type="catalytic activity">
    <reaction evidence="3">
        <text>L-seryl-[protein] + ATP = O-phospho-L-seryl-[protein] + ADP + H(+)</text>
        <dbReference type="Rhea" id="RHEA:17989"/>
        <dbReference type="Rhea" id="RHEA-COMP:9863"/>
        <dbReference type="Rhea" id="RHEA-COMP:11604"/>
        <dbReference type="ChEBI" id="CHEBI:15378"/>
        <dbReference type="ChEBI" id="CHEBI:29999"/>
        <dbReference type="ChEBI" id="CHEBI:30616"/>
        <dbReference type="ChEBI" id="CHEBI:83421"/>
        <dbReference type="ChEBI" id="CHEBI:456216"/>
        <dbReference type="EC" id="2.7.11.1"/>
    </reaction>
</comment>
<protein>
    <submittedName>
        <fullName evidence="6">Uncharacterized protein</fullName>
    </submittedName>
</protein>
<keyword evidence="1" id="KW-0597">Phosphoprotein</keyword>
<dbReference type="PROSITE" id="PS00107">
    <property type="entry name" value="PROTEIN_KINASE_ATP"/>
    <property type="match status" value="1"/>
</dbReference>
<proteinExistence type="predicted"/>
<dbReference type="Gene3D" id="3.30.200.20">
    <property type="entry name" value="Phosphorylase Kinase, domain 1"/>
    <property type="match status" value="1"/>
</dbReference>
<dbReference type="EMBL" id="CM007647">
    <property type="protein sequence ID" value="ONM10056.1"/>
    <property type="molecule type" value="Genomic_DNA"/>
</dbReference>
<evidence type="ECO:0000256" key="5">
    <source>
        <dbReference type="SAM" id="MobiDB-lite"/>
    </source>
</evidence>
<dbReference type="GO" id="GO:0004674">
    <property type="term" value="F:protein serine/threonine kinase activity"/>
    <property type="evidence" value="ECO:0007669"/>
    <property type="project" value="UniProtKB-EC"/>
</dbReference>
<organism evidence="6">
    <name type="scientific">Zea mays</name>
    <name type="common">Maize</name>
    <dbReference type="NCBI Taxonomy" id="4577"/>
    <lineage>
        <taxon>Eukaryota</taxon>
        <taxon>Viridiplantae</taxon>
        <taxon>Streptophyta</taxon>
        <taxon>Embryophyta</taxon>
        <taxon>Tracheophyta</taxon>
        <taxon>Spermatophyta</taxon>
        <taxon>Magnoliopsida</taxon>
        <taxon>Liliopsida</taxon>
        <taxon>Poales</taxon>
        <taxon>Poaceae</taxon>
        <taxon>PACMAD clade</taxon>
        <taxon>Panicoideae</taxon>
        <taxon>Andropogonodae</taxon>
        <taxon>Andropogoneae</taxon>
        <taxon>Tripsacinae</taxon>
        <taxon>Zea</taxon>
    </lineage>
</organism>
<dbReference type="PANTHER" id="PTHR22988:SF76">
    <property type="entry name" value="CHROMOSOME UNDETERMINED SCAFFOLD_135, WHOLE GENOME SHOTGUN SEQUENCE"/>
    <property type="match status" value="1"/>
</dbReference>
<feature type="region of interest" description="Disordered" evidence="5">
    <location>
        <begin position="30"/>
        <end position="61"/>
    </location>
</feature>
<reference evidence="6" key="1">
    <citation type="submission" date="2015-12" db="EMBL/GenBank/DDBJ databases">
        <title>Update maize B73 reference genome by single molecule sequencing technologies.</title>
        <authorList>
            <consortium name="Maize Genome Sequencing Project"/>
            <person name="Ware D."/>
        </authorList>
    </citation>
    <scope>NUCLEOTIDE SEQUENCE [LARGE SCALE GENOMIC DNA]</scope>
    <source>
        <tissue evidence="6">Seedling</tissue>
    </source>
</reference>
<dbReference type="InterPro" id="IPR000719">
    <property type="entry name" value="Prot_kinase_dom"/>
</dbReference>
<evidence type="ECO:0000256" key="2">
    <source>
        <dbReference type="ARBA" id="ARBA00047899"/>
    </source>
</evidence>
<dbReference type="InterPro" id="IPR059233">
    <property type="entry name" value="MobB_NdrA/B/Cbk1"/>
</dbReference>
<evidence type="ECO:0000256" key="3">
    <source>
        <dbReference type="ARBA" id="ARBA00048679"/>
    </source>
</evidence>
<comment type="catalytic activity">
    <reaction evidence="2">
        <text>L-threonyl-[protein] + ATP = O-phospho-L-threonyl-[protein] + ADP + H(+)</text>
        <dbReference type="Rhea" id="RHEA:46608"/>
        <dbReference type="Rhea" id="RHEA-COMP:11060"/>
        <dbReference type="Rhea" id="RHEA-COMP:11605"/>
        <dbReference type="ChEBI" id="CHEBI:15378"/>
        <dbReference type="ChEBI" id="CHEBI:30013"/>
        <dbReference type="ChEBI" id="CHEBI:30616"/>
        <dbReference type="ChEBI" id="CHEBI:61977"/>
        <dbReference type="ChEBI" id="CHEBI:456216"/>
        <dbReference type="EC" id="2.7.11.1"/>
    </reaction>
</comment>
<dbReference type="InterPro" id="IPR017441">
    <property type="entry name" value="Protein_kinase_ATP_BS"/>
</dbReference>
<dbReference type="CDD" id="cd21742">
    <property type="entry name" value="MobB_NDR_LATS-like"/>
    <property type="match status" value="1"/>
</dbReference>
<dbReference type="InterPro" id="IPR050839">
    <property type="entry name" value="Rho-assoc_Ser/Thr_Kinase"/>
</dbReference>
<dbReference type="GO" id="GO:0005524">
    <property type="term" value="F:ATP binding"/>
    <property type="evidence" value="ECO:0007669"/>
    <property type="project" value="UniProtKB-UniRule"/>
</dbReference>